<evidence type="ECO:0000256" key="10">
    <source>
        <dbReference type="SAM" id="Phobius"/>
    </source>
</evidence>
<evidence type="ECO:0000259" key="11">
    <source>
        <dbReference type="PROSITE" id="PS50089"/>
    </source>
</evidence>
<protein>
    <recommendedName>
        <fullName evidence="11">RING-type domain-containing protein</fullName>
    </recommendedName>
</protein>
<dbReference type="SUPFAM" id="SSF57850">
    <property type="entry name" value="RING/U-box"/>
    <property type="match status" value="1"/>
</dbReference>
<dbReference type="SMART" id="SM00184">
    <property type="entry name" value="RING"/>
    <property type="match status" value="1"/>
</dbReference>
<dbReference type="PANTHER" id="PTHR11827:SF103">
    <property type="entry name" value="SODIUM CHLORIDE COTRANSPORTER 69, ISOFORM E"/>
    <property type="match status" value="1"/>
</dbReference>
<feature type="transmembrane region" description="Helical" evidence="10">
    <location>
        <begin position="699"/>
        <end position="723"/>
    </location>
</feature>
<dbReference type="InterPro" id="IPR001841">
    <property type="entry name" value="Znf_RING"/>
</dbReference>
<dbReference type="InterPro" id="IPR004841">
    <property type="entry name" value="AA-permease/SLC12A_dom"/>
</dbReference>
<accession>A0A8J2WPI8</accession>
<dbReference type="GO" id="GO:0055075">
    <property type="term" value="P:potassium ion homeostasis"/>
    <property type="evidence" value="ECO:0007669"/>
    <property type="project" value="TreeGrafter"/>
</dbReference>
<feature type="transmembrane region" description="Helical" evidence="10">
    <location>
        <begin position="632"/>
        <end position="649"/>
    </location>
</feature>
<dbReference type="GO" id="GO:0055078">
    <property type="term" value="P:sodium ion homeostasis"/>
    <property type="evidence" value="ECO:0007669"/>
    <property type="project" value="TreeGrafter"/>
</dbReference>
<dbReference type="GO" id="GO:0055064">
    <property type="term" value="P:chloride ion homeostasis"/>
    <property type="evidence" value="ECO:0007669"/>
    <property type="project" value="TreeGrafter"/>
</dbReference>
<dbReference type="InterPro" id="IPR018491">
    <property type="entry name" value="SLC12_C"/>
</dbReference>
<evidence type="ECO:0000256" key="3">
    <source>
        <dbReference type="ARBA" id="ARBA00022723"/>
    </source>
</evidence>
<feature type="domain" description="RING-type" evidence="11">
    <location>
        <begin position="129"/>
        <end position="173"/>
    </location>
</feature>
<dbReference type="Pfam" id="PF00097">
    <property type="entry name" value="zf-C3HC4"/>
    <property type="match status" value="1"/>
</dbReference>
<keyword evidence="4 8" id="KW-0863">Zinc-finger</keyword>
<dbReference type="Proteomes" id="UP000789390">
    <property type="component" value="Unassembled WGS sequence"/>
</dbReference>
<evidence type="ECO:0000313" key="13">
    <source>
        <dbReference type="Proteomes" id="UP000789390"/>
    </source>
</evidence>
<keyword evidence="6 10" id="KW-1133">Transmembrane helix</keyword>
<dbReference type="PROSITE" id="PS00518">
    <property type="entry name" value="ZF_RING_1"/>
    <property type="match status" value="1"/>
</dbReference>
<dbReference type="InterPro" id="IPR017907">
    <property type="entry name" value="Znf_RING_CS"/>
</dbReference>
<feature type="transmembrane region" description="Helical" evidence="10">
    <location>
        <begin position="656"/>
        <end position="679"/>
    </location>
</feature>
<dbReference type="OrthoDB" id="2020542at2759"/>
<keyword evidence="2 10" id="KW-0812">Transmembrane</keyword>
<feature type="compositionally biased region" description="Basic and acidic residues" evidence="9">
    <location>
        <begin position="1299"/>
        <end position="1315"/>
    </location>
</feature>
<dbReference type="InterPro" id="IPR018957">
    <property type="entry name" value="Znf_C3HC4_RING-type"/>
</dbReference>
<dbReference type="GO" id="GO:0006884">
    <property type="term" value="P:cell volume homeostasis"/>
    <property type="evidence" value="ECO:0007669"/>
    <property type="project" value="TreeGrafter"/>
</dbReference>
<keyword evidence="7 10" id="KW-0472">Membrane</keyword>
<dbReference type="Gene3D" id="3.30.40.10">
    <property type="entry name" value="Zinc/RING finger domain, C3HC4 (zinc finger)"/>
    <property type="match status" value="1"/>
</dbReference>
<evidence type="ECO:0000256" key="6">
    <source>
        <dbReference type="ARBA" id="ARBA00022989"/>
    </source>
</evidence>
<dbReference type="GO" id="GO:0008511">
    <property type="term" value="F:sodium:potassium:chloride symporter activity"/>
    <property type="evidence" value="ECO:0007669"/>
    <property type="project" value="TreeGrafter"/>
</dbReference>
<comment type="subcellular location">
    <subcellularLocation>
        <location evidence="1">Membrane</location>
        <topology evidence="1">Multi-pass membrane protein</topology>
    </subcellularLocation>
</comment>
<feature type="transmembrane region" description="Helical" evidence="10">
    <location>
        <begin position="1046"/>
        <end position="1079"/>
    </location>
</feature>
<evidence type="ECO:0000313" key="12">
    <source>
        <dbReference type="EMBL" id="CAH0110926.1"/>
    </source>
</evidence>
<feature type="region of interest" description="Disordered" evidence="9">
    <location>
        <begin position="1281"/>
        <end position="1330"/>
    </location>
</feature>
<evidence type="ECO:0000256" key="9">
    <source>
        <dbReference type="SAM" id="MobiDB-lite"/>
    </source>
</evidence>
<feature type="transmembrane region" description="Helical" evidence="10">
    <location>
        <begin position="865"/>
        <end position="886"/>
    </location>
</feature>
<dbReference type="GO" id="GO:0008270">
    <property type="term" value="F:zinc ion binding"/>
    <property type="evidence" value="ECO:0007669"/>
    <property type="project" value="UniProtKB-KW"/>
</dbReference>
<evidence type="ECO:0000256" key="5">
    <source>
        <dbReference type="ARBA" id="ARBA00022833"/>
    </source>
</evidence>
<feature type="transmembrane region" description="Helical" evidence="10">
    <location>
        <begin position="1006"/>
        <end position="1025"/>
    </location>
</feature>
<evidence type="ECO:0000256" key="7">
    <source>
        <dbReference type="ARBA" id="ARBA00023136"/>
    </source>
</evidence>
<dbReference type="InterPro" id="IPR013083">
    <property type="entry name" value="Znf_RING/FYVE/PHD"/>
</dbReference>
<dbReference type="FunFam" id="1.20.1740.10:FF:000022">
    <property type="entry name" value="Bumetanide-sensitive na-k-cl cotransport protein"/>
    <property type="match status" value="1"/>
</dbReference>
<dbReference type="EMBL" id="CAKKLH010000308">
    <property type="protein sequence ID" value="CAH0110926.1"/>
    <property type="molecule type" value="Genomic_DNA"/>
</dbReference>
<dbReference type="GO" id="GO:1990573">
    <property type="term" value="P:potassium ion import across plasma membrane"/>
    <property type="evidence" value="ECO:0007669"/>
    <property type="project" value="TreeGrafter"/>
</dbReference>
<keyword evidence="13" id="KW-1185">Reference proteome</keyword>
<name>A0A8J2WPI8_9CRUS</name>
<keyword evidence="5" id="KW-0862">Zinc</keyword>
<dbReference type="Pfam" id="PF03522">
    <property type="entry name" value="SLC12"/>
    <property type="match status" value="1"/>
</dbReference>
<organism evidence="12 13">
    <name type="scientific">Daphnia galeata</name>
    <dbReference type="NCBI Taxonomy" id="27404"/>
    <lineage>
        <taxon>Eukaryota</taxon>
        <taxon>Metazoa</taxon>
        <taxon>Ecdysozoa</taxon>
        <taxon>Arthropoda</taxon>
        <taxon>Crustacea</taxon>
        <taxon>Branchiopoda</taxon>
        <taxon>Diplostraca</taxon>
        <taxon>Cladocera</taxon>
        <taxon>Anomopoda</taxon>
        <taxon>Daphniidae</taxon>
        <taxon>Daphnia</taxon>
    </lineage>
</organism>
<gene>
    <name evidence="12" type="ORF">DGAL_LOCUS14534</name>
</gene>
<dbReference type="Pfam" id="PF00324">
    <property type="entry name" value="AA_permease"/>
    <property type="match status" value="1"/>
</dbReference>
<dbReference type="NCBIfam" id="TIGR00930">
    <property type="entry name" value="2a30"/>
    <property type="match status" value="1"/>
</dbReference>
<feature type="transmembrane region" description="Helical" evidence="10">
    <location>
        <begin position="748"/>
        <end position="767"/>
    </location>
</feature>
<dbReference type="InterPro" id="IPR004842">
    <property type="entry name" value="SLC12A_fam"/>
</dbReference>
<feature type="transmembrane region" description="Helical" evidence="10">
    <location>
        <begin position="773"/>
        <end position="793"/>
    </location>
</feature>
<proteinExistence type="predicted"/>
<sequence>MARHSDDLISLATSLNRRLSAIELKEKEHSFLSERIMAAMERKCQLLSELSRVTNGQLRERVTTLKASFLSTLNQAIGVEVELRLRQMKEFATVRGNIDVTEIQNRAGRSVNYQNVGVNLNRMEIELRCGICSELMVSATSLNCMHTFCRYCISQWKNSERIRQIEAGCPVCREPATLEKRNYFADNLIEIMVDCYPEEEKNGRKQLVANHQELSQLTQEVLGMRSETNSFSQATDHTGQLMKEIDMQIQDIFRILAEREFHLDALDAIVTPRLPAVPLPEPNLPVVPLPEPNLPTRLPSTLVAAVIPVQRTSSSSQTSETDMNPVSLLLPNQQRRENAQRDRQSRPAILGIQGPRAIQRASRTNQFSAARPASGRKHIDGPISDQSKCGIRIQVDPPMGNVHRLSDYPSFTSFPAESVRNNDQESVIQHETLEVPNHRRKSNIVPPNLATVPYGIEMGNEAFELSEEANDLKESGDQHETIELSNHRRRSVIAPPNLATVPSGVEMDNEAFELTGEQNSVNGPPSRRMSLIDTNSQNSFRLGRIQSSLRRLGMSMNLSRRGSTSTNTETVPRIANYRNFFNLRSHSRPTLDELHEPITRRPNHDNLEANETQEPVGVKFGWIEGVLIRNMLSIWGVMLFLRISWVVALSGIWQTLIIIAISTFITLMTALSMSAIATNGEIGGGGTYYVMSRVLGPEFGGSIGVIFAIANAINASLNVVGFCQSIQDLMKSYGGAVIVDGADNDIRIIGTITMIAVCALCGLGAKYEAKTQGVMLVILMVALANFVVGSIMGPGSSEKEKARGFLGYDLDLIRENWSPGYTFTDGQMQDFFSVFSVYFPAGIGILAGANVSGDLKDPNSAIPKGTILAICITSVSYAIVAIICGATMKRAATGSIDDLRNGTYLDCVSNNCTYGIYYDYQAMTLISGFGPLNYAGCFAATLSSALASYVSCPKLLQVIADDKLYPYWLVGILGKGYGKSKEPIRAYAFTFILALVFVLIAHLDVIALLISNFFLATFALMNYSTFHVSLVKPIGWRPTFKYYNMWLSLLTAALCVVGMFLISWPVALITIAVVLFFYLVVHYRNPEVNWGSSSQAQTYSEALSSIQQLVHVEEHVKNYRPQILALTGHPATRPALADFAYLVCKKNSLLICANVVKGHRSSDERNQTIKKAYEYLWKNRINGFCSLINDMNLQQGVSALLQVAGVGKMKPNILLLGYKNDWQVCENHSLDHYFATIHTGFDLQVAVAILRTPEGLDCTAILTDLEDRDYILNTLGSLNRSSSTTSTISMDSVPGSPTVEHRESVSSLAERDERKTRKQSKLDPPILTDRHGKELPKHIVNCITAFRRKQRRGCIDVWWLYDDGGLTLLLPHIINTRSNWSSCRLRVFCTASGQDDLENERKGMAALLTKFRITYSDLTVIKDVKQAPKESTRTWFDGLIRDFAGRDQLPVTEMNAQRAKTDRHLRLRELLMEHSSESSLVVMTLPMPRKGTIGAPLYMAWLEALSANMPPFLLIRGNQSSVLTFYS</sequence>
<dbReference type="PANTHER" id="PTHR11827">
    <property type="entry name" value="SOLUTE CARRIER FAMILY 12, CATION COTRANSPORTERS"/>
    <property type="match status" value="1"/>
</dbReference>
<evidence type="ECO:0000256" key="1">
    <source>
        <dbReference type="ARBA" id="ARBA00004141"/>
    </source>
</evidence>
<feature type="transmembrane region" description="Helical" evidence="10">
    <location>
        <begin position="831"/>
        <end position="853"/>
    </location>
</feature>
<dbReference type="GO" id="GO:0016020">
    <property type="term" value="C:membrane"/>
    <property type="evidence" value="ECO:0007669"/>
    <property type="project" value="UniProtKB-SubCell"/>
</dbReference>
<evidence type="ECO:0000256" key="8">
    <source>
        <dbReference type="PROSITE-ProRule" id="PRU00175"/>
    </source>
</evidence>
<dbReference type="PROSITE" id="PS50089">
    <property type="entry name" value="ZF_RING_2"/>
    <property type="match status" value="1"/>
</dbReference>
<feature type="transmembrane region" description="Helical" evidence="10">
    <location>
        <begin position="984"/>
        <end position="1000"/>
    </location>
</feature>
<keyword evidence="3" id="KW-0479">Metal-binding</keyword>
<evidence type="ECO:0000256" key="2">
    <source>
        <dbReference type="ARBA" id="ARBA00022692"/>
    </source>
</evidence>
<reference evidence="12" key="1">
    <citation type="submission" date="2021-11" db="EMBL/GenBank/DDBJ databases">
        <authorList>
            <person name="Schell T."/>
        </authorList>
    </citation>
    <scope>NUCLEOTIDE SEQUENCE</scope>
    <source>
        <strain evidence="12">M5</strain>
    </source>
</reference>
<feature type="region of interest" description="Disordered" evidence="9">
    <location>
        <begin position="361"/>
        <end position="385"/>
    </location>
</feature>
<comment type="caution">
    <text evidence="12">The sequence shown here is derived from an EMBL/GenBank/DDBJ whole genome shotgun (WGS) entry which is preliminary data.</text>
</comment>
<evidence type="ECO:0000256" key="4">
    <source>
        <dbReference type="ARBA" id="ARBA00022771"/>
    </source>
</evidence>
<dbReference type="Gene3D" id="1.20.1740.10">
    <property type="entry name" value="Amino acid/polyamine transporter I"/>
    <property type="match status" value="1"/>
</dbReference>